<evidence type="ECO:0000256" key="11">
    <source>
        <dbReference type="ARBA" id="ARBA00023004"/>
    </source>
</evidence>
<dbReference type="InterPro" id="IPR050476">
    <property type="entry name" value="Insect_CytP450_Detox"/>
</dbReference>
<evidence type="ECO:0000256" key="1">
    <source>
        <dbReference type="ARBA" id="ARBA00001971"/>
    </source>
</evidence>
<dbReference type="Pfam" id="PF00067">
    <property type="entry name" value="p450"/>
    <property type="match status" value="1"/>
</dbReference>
<evidence type="ECO:0000313" key="17">
    <source>
        <dbReference type="EMBL" id="JAV28411.1"/>
    </source>
</evidence>
<dbReference type="PROSITE" id="PS00086">
    <property type="entry name" value="CYTOCHROME_P450"/>
    <property type="match status" value="1"/>
</dbReference>
<dbReference type="Gene3D" id="1.10.630.10">
    <property type="entry name" value="Cytochrome P450"/>
    <property type="match status" value="1"/>
</dbReference>
<keyword evidence="13 16" id="KW-0472">Membrane</keyword>
<evidence type="ECO:0000256" key="4">
    <source>
        <dbReference type="ARBA" id="ARBA00004406"/>
    </source>
</evidence>
<dbReference type="AlphaFoldDB" id="A0A1Q3FLC8"/>
<dbReference type="InterPro" id="IPR036396">
    <property type="entry name" value="Cyt_P450_sf"/>
</dbReference>
<feature type="transmembrane region" description="Helical" evidence="16">
    <location>
        <begin position="215"/>
        <end position="232"/>
    </location>
</feature>
<feature type="transmembrane region" description="Helical" evidence="16">
    <location>
        <begin position="6"/>
        <end position="26"/>
    </location>
</feature>
<evidence type="ECO:0000256" key="2">
    <source>
        <dbReference type="ARBA" id="ARBA00003690"/>
    </source>
</evidence>
<dbReference type="GO" id="GO:0016705">
    <property type="term" value="F:oxidoreductase activity, acting on paired donors, with incorporation or reduction of molecular oxygen"/>
    <property type="evidence" value="ECO:0007669"/>
    <property type="project" value="InterPro"/>
</dbReference>
<evidence type="ECO:0000256" key="16">
    <source>
        <dbReference type="SAM" id="Phobius"/>
    </source>
</evidence>
<dbReference type="PRINTS" id="PR00465">
    <property type="entry name" value="EP450IV"/>
</dbReference>
<dbReference type="SUPFAM" id="SSF48264">
    <property type="entry name" value="Cytochrome P450"/>
    <property type="match status" value="1"/>
</dbReference>
<proteinExistence type="inferred from homology"/>
<evidence type="ECO:0000256" key="6">
    <source>
        <dbReference type="ARBA" id="ARBA00022617"/>
    </source>
</evidence>
<evidence type="ECO:0000256" key="8">
    <source>
        <dbReference type="ARBA" id="ARBA00022824"/>
    </source>
</evidence>
<dbReference type="PRINTS" id="PR00385">
    <property type="entry name" value="P450"/>
</dbReference>
<dbReference type="GO" id="GO:0005506">
    <property type="term" value="F:iron ion binding"/>
    <property type="evidence" value="ECO:0007669"/>
    <property type="project" value="InterPro"/>
</dbReference>
<evidence type="ECO:0000256" key="15">
    <source>
        <dbReference type="RuleBase" id="RU000461"/>
    </source>
</evidence>
<keyword evidence="11 14" id="KW-0408">Iron</keyword>
<evidence type="ECO:0000256" key="10">
    <source>
        <dbReference type="ARBA" id="ARBA00023002"/>
    </source>
</evidence>
<dbReference type="EMBL" id="GFDL01006634">
    <property type="protein sequence ID" value="JAV28411.1"/>
    <property type="molecule type" value="Transcribed_RNA"/>
</dbReference>
<dbReference type="GO" id="GO:0004497">
    <property type="term" value="F:monooxygenase activity"/>
    <property type="evidence" value="ECO:0007669"/>
    <property type="project" value="UniProtKB-KW"/>
</dbReference>
<dbReference type="GO" id="GO:0005789">
    <property type="term" value="C:endoplasmic reticulum membrane"/>
    <property type="evidence" value="ECO:0007669"/>
    <property type="project" value="UniProtKB-SubCell"/>
</dbReference>
<reference evidence="17" key="1">
    <citation type="submission" date="2017-01" db="EMBL/GenBank/DDBJ databases">
        <title>A deep insight into the sialotranscriptome of adult male and female Cluex tarsalis mosquitoes.</title>
        <authorList>
            <person name="Ribeiro J.M."/>
            <person name="Moreira F."/>
            <person name="Bernard K.A."/>
            <person name="Calvo E."/>
        </authorList>
    </citation>
    <scope>NUCLEOTIDE SEQUENCE</scope>
    <source>
        <strain evidence="17">Kern County</strain>
        <tissue evidence="17">Salivary glands</tissue>
    </source>
</reference>
<comment type="cofactor">
    <cofactor evidence="1 14">
        <name>heme</name>
        <dbReference type="ChEBI" id="CHEBI:30413"/>
    </cofactor>
</comment>
<protein>
    <submittedName>
        <fullName evidence="17">Putative cytochrome p450</fullName>
    </submittedName>
</protein>
<keyword evidence="16" id="KW-1133">Transmembrane helix</keyword>
<dbReference type="FunFam" id="1.10.630.10:FF:000042">
    <property type="entry name" value="Cytochrome P450"/>
    <property type="match status" value="1"/>
</dbReference>
<evidence type="ECO:0000256" key="13">
    <source>
        <dbReference type="ARBA" id="ARBA00023136"/>
    </source>
</evidence>
<evidence type="ECO:0000256" key="14">
    <source>
        <dbReference type="PIRSR" id="PIRSR602403-1"/>
    </source>
</evidence>
<name>A0A1Q3FLC8_CULTA</name>
<dbReference type="GO" id="GO:0020037">
    <property type="term" value="F:heme binding"/>
    <property type="evidence" value="ECO:0007669"/>
    <property type="project" value="InterPro"/>
</dbReference>
<dbReference type="CDD" id="cd11056">
    <property type="entry name" value="CYP6-like"/>
    <property type="match status" value="1"/>
</dbReference>
<comment type="function">
    <text evidence="2">May be involved in the metabolism of insect hormones and in the breakdown of synthetic insecticides.</text>
</comment>
<keyword evidence="8" id="KW-0256">Endoplasmic reticulum</keyword>
<evidence type="ECO:0000256" key="7">
    <source>
        <dbReference type="ARBA" id="ARBA00022723"/>
    </source>
</evidence>
<dbReference type="PANTHER" id="PTHR24292:SF84">
    <property type="entry name" value="CYTOCHROME P450 28A5-RELATED"/>
    <property type="match status" value="1"/>
</dbReference>
<evidence type="ECO:0000256" key="12">
    <source>
        <dbReference type="ARBA" id="ARBA00023033"/>
    </source>
</evidence>
<evidence type="ECO:0000256" key="3">
    <source>
        <dbReference type="ARBA" id="ARBA00004174"/>
    </source>
</evidence>
<keyword evidence="12 15" id="KW-0503">Monooxygenase</keyword>
<keyword evidence="9" id="KW-0492">Microsome</keyword>
<dbReference type="PANTHER" id="PTHR24292">
    <property type="entry name" value="CYTOCHROME P450"/>
    <property type="match status" value="1"/>
</dbReference>
<evidence type="ECO:0000256" key="5">
    <source>
        <dbReference type="ARBA" id="ARBA00010617"/>
    </source>
</evidence>
<accession>A0A1Q3FLC8</accession>
<dbReference type="InterPro" id="IPR002403">
    <property type="entry name" value="Cyt_P450_E_grp-IV"/>
</dbReference>
<keyword evidence="10 15" id="KW-0560">Oxidoreductase</keyword>
<sequence length="499" mass="57357">MLLTTSLVVSAIAVLYVYLTWNFNYWKKRNVPGPSPRPLFGNFPSFILRNQPIGIEMDKLYREYKSKYNFLGVFSNRSPRIFVTSAELAKSILIKDFKNFHDNEFGGVTDKDRDPILGRNPFMLNGDEWKAKRAEVTPAFTTSRMKALFSIVEDVGSRMTKYIRANKDTPLEGRELAAKFTTDVVSSCIFDTDAQSFTDEKSEIREVGRKMFENSFLFVLVMMFVSLFPKLAKLFKIGMVSKSVEKFFTNLMAEAIQHREKNGVQRVDYLEHLISLRKKKEISDLDMAAHGVTFFIDGFETSSVAMSFILYELARNPDAQERLRKDLLLASNDQGSISYESLLELPYLEQVINESLRLWPPAAFLSKKCTEPIELDLTSTEKKLIETDICAIIPVWSIHRDPEYYEDPATFNPDRFSPERGGINSYREKGCFMPFGDGPRQCLGMRFARMQVKRGIYEILKNFELKVDPKTTKPLQLDPKQFLTMALGGIWLNFKPIAE</sequence>
<dbReference type="InterPro" id="IPR017972">
    <property type="entry name" value="Cyt_P450_CS"/>
</dbReference>
<keyword evidence="7 14" id="KW-0479">Metal-binding</keyword>
<dbReference type="InterPro" id="IPR001128">
    <property type="entry name" value="Cyt_P450"/>
</dbReference>
<comment type="subcellular location">
    <subcellularLocation>
        <location evidence="4">Endoplasmic reticulum membrane</location>
        <topology evidence="4">Peripheral membrane protein</topology>
    </subcellularLocation>
    <subcellularLocation>
        <location evidence="3">Microsome membrane</location>
        <topology evidence="3">Peripheral membrane protein</topology>
    </subcellularLocation>
</comment>
<keyword evidence="16" id="KW-0812">Transmembrane</keyword>
<keyword evidence="6 14" id="KW-0349">Heme</keyword>
<comment type="similarity">
    <text evidence="5 15">Belongs to the cytochrome P450 family.</text>
</comment>
<feature type="binding site" description="axial binding residue" evidence="14">
    <location>
        <position position="442"/>
    </location>
    <ligand>
        <name>heme</name>
        <dbReference type="ChEBI" id="CHEBI:30413"/>
    </ligand>
    <ligandPart>
        <name>Fe</name>
        <dbReference type="ChEBI" id="CHEBI:18248"/>
    </ligandPart>
</feature>
<organism evidence="17">
    <name type="scientific">Culex tarsalis</name>
    <name type="common">Encephalitis mosquito</name>
    <dbReference type="NCBI Taxonomy" id="7177"/>
    <lineage>
        <taxon>Eukaryota</taxon>
        <taxon>Metazoa</taxon>
        <taxon>Ecdysozoa</taxon>
        <taxon>Arthropoda</taxon>
        <taxon>Hexapoda</taxon>
        <taxon>Insecta</taxon>
        <taxon>Pterygota</taxon>
        <taxon>Neoptera</taxon>
        <taxon>Endopterygota</taxon>
        <taxon>Diptera</taxon>
        <taxon>Nematocera</taxon>
        <taxon>Culicoidea</taxon>
        <taxon>Culicidae</taxon>
        <taxon>Culicinae</taxon>
        <taxon>Culicini</taxon>
        <taxon>Culex</taxon>
        <taxon>Culex</taxon>
    </lineage>
</organism>
<evidence type="ECO:0000256" key="9">
    <source>
        <dbReference type="ARBA" id="ARBA00022848"/>
    </source>
</evidence>